<comment type="caution">
    <text evidence="2">The sequence shown here is derived from an EMBL/GenBank/DDBJ whole genome shotgun (WGS) entry which is preliminary data.</text>
</comment>
<dbReference type="RefSeq" id="WP_027891653.1">
    <property type="nucleotide sequence ID" value="NZ_QXDL01000028.1"/>
</dbReference>
<reference evidence="2 3" key="1">
    <citation type="submission" date="2018-08" db="EMBL/GenBank/DDBJ databases">
        <title>Meiothermus terrae DSM 26712 genome sequencing project.</title>
        <authorList>
            <person name="Da Costa M.S."/>
            <person name="Albuquerque L."/>
            <person name="Raposo P."/>
            <person name="Froufe H.J.C."/>
            <person name="Barroso C.S."/>
            <person name="Egas C."/>
        </authorList>
    </citation>
    <scope>NUCLEOTIDE SEQUENCE [LARGE SCALE GENOMIC DNA]</scope>
    <source>
        <strain evidence="2 3">DSM 26712</strain>
    </source>
</reference>
<dbReference type="Gene3D" id="3.40.50.720">
    <property type="entry name" value="NAD(P)-binding Rossmann-like Domain"/>
    <property type="match status" value="1"/>
</dbReference>
<dbReference type="PANTHER" id="PTHR42760:SF40">
    <property type="entry name" value="3-OXOACYL-[ACYL-CARRIER-PROTEIN] REDUCTASE, CHLOROPLASTIC"/>
    <property type="match status" value="1"/>
</dbReference>
<evidence type="ECO:0000313" key="2">
    <source>
        <dbReference type="EMBL" id="RIH88179.1"/>
    </source>
</evidence>
<dbReference type="PANTHER" id="PTHR42760">
    <property type="entry name" value="SHORT-CHAIN DEHYDROGENASES/REDUCTASES FAMILY MEMBER"/>
    <property type="match status" value="1"/>
</dbReference>
<dbReference type="InterPro" id="IPR020904">
    <property type="entry name" value="Sc_DH/Rdtase_CS"/>
</dbReference>
<proteinExistence type="inferred from homology"/>
<dbReference type="CDD" id="cd05233">
    <property type="entry name" value="SDR_c"/>
    <property type="match status" value="1"/>
</dbReference>
<sequence>MPASTPLAELLSLHGRTALVTGAGSGIGRAVALRLAEAGADLELLDCNRAALEQLAQELSPYGQRVGLHAVDLARKSAIDALWDGLSGSPPGILVNNAAVYPTRHFSDMDEGFWKHLMAVNLEAVVWMCQRMIRARGQQGGVIVNIGSVEAVLPFKEDLSAYSTSKAGVIALTRALAREHARKGFRINALLPGGTHTPGTRSMARRIARLQLGLLKTGYDYFQRLPAGRMADPDEIARMVLVLCSDLASYVHGAAVPVDGGFLSA</sequence>
<dbReference type="GO" id="GO:0030497">
    <property type="term" value="P:fatty acid elongation"/>
    <property type="evidence" value="ECO:0007669"/>
    <property type="project" value="TreeGrafter"/>
</dbReference>
<organism evidence="2 3">
    <name type="scientific">Calidithermus terrae</name>
    <dbReference type="NCBI Taxonomy" id="1408545"/>
    <lineage>
        <taxon>Bacteria</taxon>
        <taxon>Thermotogati</taxon>
        <taxon>Deinococcota</taxon>
        <taxon>Deinococci</taxon>
        <taxon>Thermales</taxon>
        <taxon>Thermaceae</taxon>
        <taxon>Calidithermus</taxon>
    </lineage>
</organism>
<dbReference type="FunFam" id="3.40.50.720:FF:000084">
    <property type="entry name" value="Short-chain dehydrogenase reductase"/>
    <property type="match status" value="1"/>
</dbReference>
<evidence type="ECO:0000313" key="3">
    <source>
        <dbReference type="Proteomes" id="UP000265715"/>
    </source>
</evidence>
<comment type="similarity">
    <text evidence="1">Belongs to the short-chain dehydrogenases/reductases (SDR) family.</text>
</comment>
<name>A0A399EYS9_9DEIN</name>
<evidence type="ECO:0000256" key="1">
    <source>
        <dbReference type="ARBA" id="ARBA00006484"/>
    </source>
</evidence>
<dbReference type="PROSITE" id="PS00061">
    <property type="entry name" value="ADH_SHORT"/>
    <property type="match status" value="1"/>
</dbReference>
<dbReference type="PRINTS" id="PR00081">
    <property type="entry name" value="GDHRDH"/>
</dbReference>
<protein>
    <submittedName>
        <fullName evidence="2">3-oxoacyl-[acyl-carrier-protein] reductase FabG</fullName>
        <ecNumber evidence="2">1.1.1.100</ecNumber>
    </submittedName>
</protein>
<keyword evidence="2" id="KW-0560">Oxidoreductase</keyword>
<dbReference type="InterPro" id="IPR036291">
    <property type="entry name" value="NAD(P)-bd_dom_sf"/>
</dbReference>
<dbReference type="Pfam" id="PF13561">
    <property type="entry name" value="adh_short_C2"/>
    <property type="match status" value="1"/>
</dbReference>
<dbReference type="EC" id="1.1.1.100" evidence="2"/>
<dbReference type="OrthoDB" id="9803333at2"/>
<gene>
    <name evidence="2" type="primary">fabG_4</name>
    <name evidence="2" type="ORF">Mterra_01029</name>
</gene>
<dbReference type="PRINTS" id="PR00080">
    <property type="entry name" value="SDRFAMILY"/>
</dbReference>
<dbReference type="GO" id="GO:0004316">
    <property type="term" value="F:3-oxoacyl-[acyl-carrier-protein] reductase (NADPH) activity"/>
    <property type="evidence" value="ECO:0007669"/>
    <property type="project" value="UniProtKB-EC"/>
</dbReference>
<dbReference type="AlphaFoldDB" id="A0A399EYS9"/>
<dbReference type="EMBL" id="QXDL01000028">
    <property type="protein sequence ID" value="RIH88179.1"/>
    <property type="molecule type" value="Genomic_DNA"/>
</dbReference>
<dbReference type="Proteomes" id="UP000265715">
    <property type="component" value="Unassembled WGS sequence"/>
</dbReference>
<keyword evidence="3" id="KW-1185">Reference proteome</keyword>
<dbReference type="InterPro" id="IPR002347">
    <property type="entry name" value="SDR_fam"/>
</dbReference>
<dbReference type="SUPFAM" id="SSF51735">
    <property type="entry name" value="NAD(P)-binding Rossmann-fold domains"/>
    <property type="match status" value="1"/>
</dbReference>
<accession>A0A399EYS9</accession>